<organism evidence="2 3">
    <name type="scientific">Coccidioides immitis RMSCC 2394</name>
    <dbReference type="NCBI Taxonomy" id="404692"/>
    <lineage>
        <taxon>Eukaryota</taxon>
        <taxon>Fungi</taxon>
        <taxon>Dikarya</taxon>
        <taxon>Ascomycota</taxon>
        <taxon>Pezizomycotina</taxon>
        <taxon>Eurotiomycetes</taxon>
        <taxon>Eurotiomycetidae</taxon>
        <taxon>Onygenales</taxon>
        <taxon>Onygenaceae</taxon>
        <taxon>Coccidioides</taxon>
    </lineage>
</organism>
<dbReference type="EMBL" id="DS028099">
    <property type="protein sequence ID" value="KMP09399.1"/>
    <property type="molecule type" value="Genomic_DNA"/>
</dbReference>
<sequence>MCPHLPQPSASSPTSFWSLRYRSTAIHRAEESDRRTSLAFKLLLLMVFILFYSSFFRETSAWDGVLQAAGKASSHASHGREPFCRSIRRFDSFPCSITKTVARIEPVSGRSPMPDDAGTPTCNHFDIIVPSTVGSHGSALNAVWADHPKPSSSISSLTQPLSTQFLRD</sequence>
<feature type="transmembrane region" description="Helical" evidence="1">
    <location>
        <begin position="38"/>
        <end position="56"/>
    </location>
</feature>
<evidence type="ECO:0000313" key="2">
    <source>
        <dbReference type="EMBL" id="KMP09399.1"/>
    </source>
</evidence>
<gene>
    <name evidence="2" type="ORF">CIRG_09569</name>
</gene>
<proteinExistence type="predicted"/>
<evidence type="ECO:0000313" key="3">
    <source>
        <dbReference type="Proteomes" id="UP000054565"/>
    </source>
</evidence>
<dbReference type="AlphaFoldDB" id="A0A0J6YQA1"/>
<keyword evidence="1" id="KW-0812">Transmembrane</keyword>
<keyword evidence="1" id="KW-0472">Membrane</keyword>
<name>A0A0J6YQA1_COCIT</name>
<evidence type="ECO:0000256" key="1">
    <source>
        <dbReference type="SAM" id="Phobius"/>
    </source>
</evidence>
<protein>
    <submittedName>
        <fullName evidence="2">Uncharacterized protein</fullName>
    </submittedName>
</protein>
<keyword evidence="1" id="KW-1133">Transmembrane helix</keyword>
<reference evidence="3" key="1">
    <citation type="journal article" date="2010" name="Genome Res.">
        <title>Population genomic sequencing of Coccidioides fungi reveals recent hybridization and transposon control.</title>
        <authorList>
            <person name="Neafsey D.E."/>
            <person name="Barker B.M."/>
            <person name="Sharpton T.J."/>
            <person name="Stajich J.E."/>
            <person name="Park D.J."/>
            <person name="Whiston E."/>
            <person name="Hung C.-Y."/>
            <person name="McMahan C."/>
            <person name="White J."/>
            <person name="Sykes S."/>
            <person name="Heiman D."/>
            <person name="Young S."/>
            <person name="Zeng Q."/>
            <person name="Abouelleil A."/>
            <person name="Aftuck L."/>
            <person name="Bessette D."/>
            <person name="Brown A."/>
            <person name="FitzGerald M."/>
            <person name="Lui A."/>
            <person name="Macdonald J.P."/>
            <person name="Priest M."/>
            <person name="Orbach M.J."/>
            <person name="Galgiani J.N."/>
            <person name="Kirkland T.N."/>
            <person name="Cole G.T."/>
            <person name="Birren B.W."/>
            <person name="Henn M.R."/>
            <person name="Taylor J.W."/>
            <person name="Rounsley S.D."/>
        </authorList>
    </citation>
    <scope>NUCLEOTIDE SEQUENCE [LARGE SCALE GENOMIC DNA]</scope>
    <source>
        <strain evidence="3">RMSCC 2394</strain>
    </source>
</reference>
<dbReference type="Proteomes" id="UP000054565">
    <property type="component" value="Unassembled WGS sequence"/>
</dbReference>
<accession>A0A0J6YQA1</accession>